<evidence type="ECO:0000313" key="1">
    <source>
        <dbReference type="EMBL" id="CAI2193716.1"/>
    </source>
</evidence>
<comment type="caution">
    <text evidence="1">The sequence shown here is derived from an EMBL/GenBank/DDBJ whole genome shotgun (WGS) entry which is preliminary data.</text>
</comment>
<name>A0A9W4T5X4_9GLOM</name>
<gene>
    <name evidence="1" type="ORF">FWILDA_LOCUS16216</name>
</gene>
<protein>
    <submittedName>
        <fullName evidence="1">16325_t:CDS:1</fullName>
    </submittedName>
</protein>
<proteinExistence type="predicted"/>
<keyword evidence="2" id="KW-1185">Reference proteome</keyword>
<feature type="non-terminal residue" evidence="1">
    <location>
        <position position="127"/>
    </location>
</feature>
<dbReference type="OrthoDB" id="2368423at2759"/>
<sequence length="127" mass="14454">EDDSQRIKLMSTIQQLSDKEVSAASHLIETMRYPKGLNAGQLLSPYLQNKAYNSIVDSYYKHQLSNKSLKDANFKLDYSSNTVWLATSITQIGETSMRSSIEDTKLIYEFLIGESPRKWLSTSTLHT</sequence>
<reference evidence="1" key="1">
    <citation type="submission" date="2022-08" db="EMBL/GenBank/DDBJ databases">
        <authorList>
            <person name="Kallberg Y."/>
            <person name="Tangrot J."/>
            <person name="Rosling A."/>
        </authorList>
    </citation>
    <scope>NUCLEOTIDE SEQUENCE</scope>
    <source>
        <strain evidence="1">Wild A</strain>
    </source>
</reference>
<dbReference type="AlphaFoldDB" id="A0A9W4T5X4"/>
<evidence type="ECO:0000313" key="2">
    <source>
        <dbReference type="Proteomes" id="UP001153678"/>
    </source>
</evidence>
<dbReference type="EMBL" id="CAMKVN010009965">
    <property type="protein sequence ID" value="CAI2193716.1"/>
    <property type="molecule type" value="Genomic_DNA"/>
</dbReference>
<organism evidence="1 2">
    <name type="scientific">Funneliformis geosporum</name>
    <dbReference type="NCBI Taxonomy" id="1117311"/>
    <lineage>
        <taxon>Eukaryota</taxon>
        <taxon>Fungi</taxon>
        <taxon>Fungi incertae sedis</taxon>
        <taxon>Mucoromycota</taxon>
        <taxon>Glomeromycotina</taxon>
        <taxon>Glomeromycetes</taxon>
        <taxon>Glomerales</taxon>
        <taxon>Glomeraceae</taxon>
        <taxon>Funneliformis</taxon>
    </lineage>
</organism>
<accession>A0A9W4T5X4</accession>
<dbReference type="Proteomes" id="UP001153678">
    <property type="component" value="Unassembled WGS sequence"/>
</dbReference>